<reference evidence="1" key="1">
    <citation type="submission" date="2021-03" db="EMBL/GenBank/DDBJ databases">
        <title>The complete genome sequence of Acetobacter sp. TBRC 12339.</title>
        <authorList>
            <person name="Charoenyingcharoen P."/>
            <person name="Yukphan P."/>
        </authorList>
    </citation>
    <scope>NUCLEOTIDE SEQUENCE</scope>
    <source>
        <strain evidence="1">TBRC 12339</strain>
    </source>
</reference>
<evidence type="ECO:0000313" key="2">
    <source>
        <dbReference type="Proteomes" id="UP000664073"/>
    </source>
</evidence>
<dbReference type="InterPro" id="IPR003477">
    <property type="entry name" value="PemK-like"/>
</dbReference>
<dbReference type="AlphaFoldDB" id="A0A939KR33"/>
<gene>
    <name evidence="1" type="ORF">J2D77_13840</name>
</gene>
<sequence length="121" mass="12894">MPGFEVWDIIKVPFPYTNRPVRQQRPALVVRVVVADGAPDLLWVLMVTSSAHRQWPQDVVITDFAAAGLPAPSMVRTAKIATIDASDAQAIGKLPTGNRVAVKAVLAEALSALPNEAAADL</sequence>
<dbReference type="InterPro" id="IPR011067">
    <property type="entry name" value="Plasmid_toxin/cell-grow_inhib"/>
</dbReference>
<proteinExistence type="predicted"/>
<dbReference type="GO" id="GO:0003677">
    <property type="term" value="F:DNA binding"/>
    <property type="evidence" value="ECO:0007669"/>
    <property type="project" value="InterPro"/>
</dbReference>
<name>A0A939KR33_9PROT</name>
<dbReference type="Pfam" id="PF02452">
    <property type="entry name" value="PemK_toxin"/>
    <property type="match status" value="1"/>
</dbReference>
<evidence type="ECO:0000313" key="1">
    <source>
        <dbReference type="EMBL" id="MBO1326232.1"/>
    </source>
</evidence>
<keyword evidence="2" id="KW-1185">Reference proteome</keyword>
<organism evidence="1 2">
    <name type="scientific">Acetobacter garciniae</name>
    <dbReference type="NCBI Taxonomy" id="2817435"/>
    <lineage>
        <taxon>Bacteria</taxon>
        <taxon>Pseudomonadati</taxon>
        <taxon>Pseudomonadota</taxon>
        <taxon>Alphaproteobacteria</taxon>
        <taxon>Acetobacterales</taxon>
        <taxon>Acetobacteraceae</taxon>
        <taxon>Acetobacter</taxon>
    </lineage>
</organism>
<dbReference type="EMBL" id="JAFVMH010000008">
    <property type="protein sequence ID" value="MBO1326232.1"/>
    <property type="molecule type" value="Genomic_DNA"/>
</dbReference>
<accession>A0A939KR33</accession>
<dbReference type="SUPFAM" id="SSF50118">
    <property type="entry name" value="Cell growth inhibitor/plasmid maintenance toxic component"/>
    <property type="match status" value="1"/>
</dbReference>
<dbReference type="Proteomes" id="UP000664073">
    <property type="component" value="Unassembled WGS sequence"/>
</dbReference>
<protein>
    <submittedName>
        <fullName evidence="1">Type II toxin-antitoxin system PemK/MazF family toxin</fullName>
    </submittedName>
</protein>
<dbReference type="Gene3D" id="2.30.30.110">
    <property type="match status" value="1"/>
</dbReference>
<comment type="caution">
    <text evidence="1">The sequence shown here is derived from an EMBL/GenBank/DDBJ whole genome shotgun (WGS) entry which is preliminary data.</text>
</comment>